<evidence type="ECO:0000256" key="8">
    <source>
        <dbReference type="ARBA" id="ARBA00023136"/>
    </source>
</evidence>
<evidence type="ECO:0000256" key="6">
    <source>
        <dbReference type="ARBA" id="ARBA00023065"/>
    </source>
</evidence>
<keyword evidence="7 10" id="KW-0129">CBS domain</keyword>
<dbReference type="Proteomes" id="UP001165085">
    <property type="component" value="Unassembled WGS sequence"/>
</dbReference>
<evidence type="ECO:0000256" key="12">
    <source>
        <dbReference type="SAM" id="MobiDB-lite"/>
    </source>
</evidence>
<sequence>MSSFPPQSISEDSVTGLSEPLINPSQGSSAASSPMKSRQSLNKNDNVQKYQSLDFTRVLNSYTTSPTTKQKKRTIIGYSGRTFVRWFLTLVCGVLTGGTSIFIVWTIDRLTDLREHALRQNEEGGSENLFLAFVGFTAWNFGLAVIASILSLTIAPMSLGSGIPEVKAYLNGINIKGFFSSLTFFTKIVGTVLSVSSGLAVGPEGPLVHLGGAIGGGLTRTGRLMSGIRYLRSSHPSVARYLGCSRNGCTTKFVSYMSALRNDGERRDFISIGSACGFASAFGAPIGGILFSFEEVGSHFPSRMLWRTLVGTSLATFMIAIYFGDLTKYGVLTLDSIDTPNDDVLYNRFTEIPLYALIGTFGGLIGAAFNAFWRYWQGKRTRFYKNKGNLWRIGEVAMLSVITSVLLFTLPLSWDFVCRDAKDADDDTFYSSSTETFGSMFNCNTNQTNEMASIFFGSREEAIKNILKNPEEFDERTLLITGVLFLILLSFTFGSAIPSGIFMPTILIGSSLGGYAGIVLKRIPLYSDMSASTFSLVGAAALLGGIQRSAVSLCVIIMEGTGETKFLLPIVVTTVVSKWVGDLFNHGIYEIGMELKHYPYLEHHVHRSYDQHTIGEAMSRNVTCLRAVEKAETIEAVLNDTSHNGFPVLSKAGNFLGIVRRDQLVAMLESCVFIEGREGGSGGGGGGTIAGAATRLERAASDDNAARSSGWKQIRDESPPNAVGRSNSDETEFNHNGGLRRNLSFVTNPNIAAIAMGNDCKWGTISSDGGGNGGGLFFSGGNGGGLFSSLEKKLKGGSREVAPPNTPPRHSDIFDSVYHLKDDKYLEVEPEVEVSPADRVKLVDIKSIMNVSPHVVLETCPLSVAYRLFTNIGLRHLVVLGGGEGQRVEGEQGRVVGVVTRSDLLEDMLHEKLKLH</sequence>
<dbReference type="InterPro" id="IPR051280">
    <property type="entry name" value="Cl-channel/antiporter"/>
</dbReference>
<dbReference type="OrthoDB" id="428525at2759"/>
<feature type="transmembrane region" description="Helical" evidence="11">
    <location>
        <begin position="129"/>
        <end position="157"/>
    </location>
</feature>
<dbReference type="GO" id="GO:0016020">
    <property type="term" value="C:membrane"/>
    <property type="evidence" value="ECO:0007669"/>
    <property type="project" value="UniProtKB-SubCell"/>
</dbReference>
<comment type="caution">
    <text evidence="14">The sequence shown here is derived from an EMBL/GenBank/DDBJ whole genome shotgun (WGS) entry which is preliminary data.</text>
</comment>
<organism evidence="14 15">
    <name type="scientific">Triparma strigata</name>
    <dbReference type="NCBI Taxonomy" id="1606541"/>
    <lineage>
        <taxon>Eukaryota</taxon>
        <taxon>Sar</taxon>
        <taxon>Stramenopiles</taxon>
        <taxon>Ochrophyta</taxon>
        <taxon>Bolidophyceae</taxon>
        <taxon>Parmales</taxon>
        <taxon>Triparmaceae</taxon>
        <taxon>Triparma</taxon>
    </lineage>
</organism>
<evidence type="ECO:0000259" key="13">
    <source>
        <dbReference type="PROSITE" id="PS51371"/>
    </source>
</evidence>
<feature type="region of interest" description="Disordered" evidence="12">
    <location>
        <begin position="700"/>
        <end position="739"/>
    </location>
</feature>
<dbReference type="InterPro" id="IPR046342">
    <property type="entry name" value="CBS_dom_sf"/>
</dbReference>
<keyword evidence="6 11" id="KW-0406">Ion transport</keyword>
<evidence type="ECO:0000256" key="2">
    <source>
        <dbReference type="ARBA" id="ARBA00022448"/>
    </source>
</evidence>
<evidence type="ECO:0000256" key="5">
    <source>
        <dbReference type="ARBA" id="ARBA00022989"/>
    </source>
</evidence>
<dbReference type="InterPro" id="IPR000644">
    <property type="entry name" value="CBS_dom"/>
</dbReference>
<dbReference type="Gene3D" id="1.10.3080.10">
    <property type="entry name" value="Clc chloride channel"/>
    <property type="match status" value="1"/>
</dbReference>
<feature type="transmembrane region" description="Helical" evidence="11">
    <location>
        <begin position="83"/>
        <end position="107"/>
    </location>
</feature>
<evidence type="ECO:0000256" key="10">
    <source>
        <dbReference type="PROSITE-ProRule" id="PRU00703"/>
    </source>
</evidence>
<feature type="transmembrane region" description="Helical" evidence="11">
    <location>
        <begin position="269"/>
        <end position="293"/>
    </location>
</feature>
<keyword evidence="8 11" id="KW-0472">Membrane</keyword>
<feature type="transmembrane region" description="Helical" evidence="11">
    <location>
        <begin position="477"/>
        <end position="494"/>
    </location>
</feature>
<proteinExistence type="inferred from homology"/>
<feature type="compositionally biased region" description="Polar residues" evidence="12">
    <location>
        <begin position="1"/>
        <end position="16"/>
    </location>
</feature>
<feature type="transmembrane region" description="Helical" evidence="11">
    <location>
        <begin position="352"/>
        <end position="373"/>
    </location>
</feature>
<dbReference type="EMBL" id="BRXY01000033">
    <property type="protein sequence ID" value="GMH55272.1"/>
    <property type="molecule type" value="Genomic_DNA"/>
</dbReference>
<gene>
    <name evidence="14" type="ORF">TrST_g4654</name>
</gene>
<evidence type="ECO:0000256" key="3">
    <source>
        <dbReference type="ARBA" id="ARBA00022692"/>
    </source>
</evidence>
<accession>A0A9W6ZJ01</accession>
<dbReference type="PANTHER" id="PTHR11689:SF136">
    <property type="entry name" value="H(+)_CL(-) EXCHANGE TRANSPORTER 7"/>
    <property type="match status" value="1"/>
</dbReference>
<feature type="compositionally biased region" description="Polar residues" evidence="12">
    <location>
        <begin position="23"/>
        <end position="43"/>
    </location>
</feature>
<comment type="similarity">
    <text evidence="11">Belongs to the chloride channel (TC 2.A.49) family.</text>
</comment>
<keyword evidence="3 11" id="KW-0812">Transmembrane</keyword>
<dbReference type="Gene3D" id="3.10.580.10">
    <property type="entry name" value="CBS-domain"/>
    <property type="match status" value="2"/>
</dbReference>
<dbReference type="SUPFAM" id="SSF54631">
    <property type="entry name" value="CBS-domain pair"/>
    <property type="match status" value="1"/>
</dbReference>
<evidence type="ECO:0000313" key="15">
    <source>
        <dbReference type="Proteomes" id="UP001165085"/>
    </source>
</evidence>
<keyword evidence="4" id="KW-0677">Repeat</keyword>
<dbReference type="AlphaFoldDB" id="A0A9W6ZJ01"/>
<dbReference type="InterPro" id="IPR001807">
    <property type="entry name" value="ClC"/>
</dbReference>
<feature type="transmembrane region" description="Helical" evidence="11">
    <location>
        <begin position="393"/>
        <end position="414"/>
    </location>
</feature>
<feature type="transmembrane region" description="Helical" evidence="11">
    <location>
        <begin position="532"/>
        <end position="558"/>
    </location>
</feature>
<keyword evidence="5 11" id="KW-1133">Transmembrane helix</keyword>
<comment type="caution">
    <text evidence="11">Lacks conserved residue(s) required for the propagation of feature annotation.</text>
</comment>
<comment type="subcellular location">
    <subcellularLocation>
        <location evidence="1 11">Membrane</location>
        <topology evidence="1 11">Multi-pass membrane protein</topology>
    </subcellularLocation>
</comment>
<feature type="domain" description="CBS" evidence="13">
    <location>
        <begin position="849"/>
        <end position="915"/>
    </location>
</feature>
<keyword evidence="15" id="KW-1185">Reference proteome</keyword>
<keyword evidence="2 11" id="KW-0813">Transport</keyword>
<evidence type="ECO:0000256" key="1">
    <source>
        <dbReference type="ARBA" id="ARBA00004141"/>
    </source>
</evidence>
<dbReference type="SMART" id="SM00116">
    <property type="entry name" value="CBS"/>
    <property type="match status" value="2"/>
</dbReference>
<evidence type="ECO:0000256" key="7">
    <source>
        <dbReference type="ARBA" id="ARBA00023122"/>
    </source>
</evidence>
<feature type="region of interest" description="Disordered" evidence="12">
    <location>
        <begin position="1"/>
        <end position="43"/>
    </location>
</feature>
<feature type="transmembrane region" description="Helical" evidence="11">
    <location>
        <begin position="501"/>
        <end position="520"/>
    </location>
</feature>
<evidence type="ECO:0000256" key="11">
    <source>
        <dbReference type="RuleBase" id="RU361221"/>
    </source>
</evidence>
<dbReference type="PROSITE" id="PS51371">
    <property type="entry name" value="CBS"/>
    <property type="match status" value="1"/>
</dbReference>
<dbReference type="Pfam" id="PF00654">
    <property type="entry name" value="Voltage_CLC"/>
    <property type="match status" value="1"/>
</dbReference>
<evidence type="ECO:0000256" key="9">
    <source>
        <dbReference type="ARBA" id="ARBA00023214"/>
    </source>
</evidence>
<reference evidence="15" key="1">
    <citation type="journal article" date="2023" name="Commun. Biol.">
        <title>Genome analysis of Parmales, the sister group of diatoms, reveals the evolutionary specialization of diatoms from phago-mixotrophs to photoautotrophs.</title>
        <authorList>
            <person name="Ban H."/>
            <person name="Sato S."/>
            <person name="Yoshikawa S."/>
            <person name="Yamada K."/>
            <person name="Nakamura Y."/>
            <person name="Ichinomiya M."/>
            <person name="Sato N."/>
            <person name="Blanc-Mathieu R."/>
            <person name="Endo H."/>
            <person name="Kuwata A."/>
            <person name="Ogata H."/>
        </authorList>
    </citation>
    <scope>NUCLEOTIDE SEQUENCE [LARGE SCALE GENOMIC DNA]</scope>
    <source>
        <strain evidence="15">NIES 3701</strain>
    </source>
</reference>
<protein>
    <recommendedName>
        <fullName evidence="11">Chloride channel protein</fullName>
    </recommendedName>
</protein>
<dbReference type="GO" id="GO:0005254">
    <property type="term" value="F:chloride channel activity"/>
    <property type="evidence" value="ECO:0007669"/>
    <property type="project" value="UniProtKB-UniRule"/>
</dbReference>
<evidence type="ECO:0000313" key="14">
    <source>
        <dbReference type="EMBL" id="GMH55272.1"/>
    </source>
</evidence>
<name>A0A9W6ZJ01_9STRA</name>
<feature type="transmembrane region" description="Helical" evidence="11">
    <location>
        <begin position="305"/>
        <end position="324"/>
    </location>
</feature>
<dbReference type="InterPro" id="IPR014743">
    <property type="entry name" value="Cl-channel_core"/>
</dbReference>
<evidence type="ECO:0000256" key="4">
    <source>
        <dbReference type="ARBA" id="ARBA00022737"/>
    </source>
</evidence>
<dbReference type="SUPFAM" id="SSF81340">
    <property type="entry name" value="Clc chloride channel"/>
    <property type="match status" value="1"/>
</dbReference>
<dbReference type="Pfam" id="PF00571">
    <property type="entry name" value="CBS"/>
    <property type="match status" value="2"/>
</dbReference>
<dbReference type="PANTHER" id="PTHR11689">
    <property type="entry name" value="CHLORIDE CHANNEL PROTEIN CLC FAMILY MEMBER"/>
    <property type="match status" value="1"/>
</dbReference>
<keyword evidence="9 11" id="KW-0868">Chloride</keyword>
<dbReference type="PRINTS" id="PR00762">
    <property type="entry name" value="CLCHANNEL"/>
</dbReference>